<gene>
    <name evidence="1" type="ORF">NLG97_g7620</name>
</gene>
<sequence>MSLVGLYNGVLLFSNPSWNGAGTVPASLIRNITDVAQDLGYEQHLKNNLTTLSTNGAQTLNGVIQGLLYVPDVSTVASCNSQQYDFIPHNVTRRAQLPPANYNLIAIAPWFSIDCVQAYLASARLDPIRGFIFYKPNNSTDKPQGPDSAVWNLDDGGAWKESRFPIFAIPGLEGQKMVTQLGLYSGTADTVPHGQEIMQRYGTNPRDYVRIWAQLSMKGPASLPSLWVYFLIVIGALLFIVASVSLTMHFIQRRRRTSLRKRVESGEVDLEAMGIKRLTVPASHVKDFPLFTYTSQPELAYDLSTPTSELPPSMRSSKGKKKRKGDRQSNSSATVISDSVQTLRSQRSAVTGKADTTATNFQPQCHICLVEFEDRVSVIRELPCHHIFHPICIDEFLLRNSSLCPMCKQCMLPPGYSPKITNAMVRRERALRKLRERVDFDDSSIESGDVKYKGWGKPGWGKRFFHSSSSSEESHDIQLEKRHPSSPDRSSGDQSPGRSGNGSDDSAGGGTPEAAATTTTPTPEATAPQSTPQPSAPPPAAAAPPPKKTRARKSKARPLHVLPTQPEGAELRTGFAGFVGRSSPSSFARERMREIANQNAPFDDPDQSRPKWRRAVTKVFPGVTNQTILIVSHASLCQRLTHAIVLGRVVVGVGGGGLVCVPMFLCSDLAPLRRRGVLQGLGNLWYSAGAMLGGVFGGLLQDRTELGWRLAFLIQAPLALLLIPAVWFLVRVPPKQSDKSYLARVDFLGAFLTCSFLILLLLGLNTGGTLVPWTHPLPLTTLPLSVVFFVGFLWWESKAAQPIIPVRLLRNRTILANCVASLFICMILFISTFYAPLYLQVRGDSAGAAGAKLLWLPLGGSIAALATGYAMAHTGKYVRLGIFGCFILIAGTILLALQTASASSYLTCAALFLVGTGFCVVSTTIAVASIAAAEHSQQAVITSAIFLARSVGGMLGITLVSAIYQNILRTRLLHRFGSGEQALEEINRILDSLEEINQLPEGWKNGVIASFMEAFGGVWYTTIGAALLALSENASAFESISLLFQFTKFLMDASNISP</sequence>
<proteinExistence type="predicted"/>
<evidence type="ECO:0000313" key="1">
    <source>
        <dbReference type="EMBL" id="KAJ3482250.1"/>
    </source>
</evidence>
<reference evidence="1" key="1">
    <citation type="submission" date="2022-07" db="EMBL/GenBank/DDBJ databases">
        <title>Genome Sequence of Lecanicillium saksenae.</title>
        <authorList>
            <person name="Buettner E."/>
        </authorList>
    </citation>
    <scope>NUCLEOTIDE SEQUENCE</scope>
    <source>
        <strain evidence="1">VT-O1</strain>
    </source>
</reference>
<dbReference type="EMBL" id="JANAKD010001193">
    <property type="protein sequence ID" value="KAJ3482250.1"/>
    <property type="molecule type" value="Genomic_DNA"/>
</dbReference>
<keyword evidence="2" id="KW-1185">Reference proteome</keyword>
<evidence type="ECO:0000313" key="2">
    <source>
        <dbReference type="Proteomes" id="UP001148737"/>
    </source>
</evidence>
<organism evidence="1 2">
    <name type="scientific">Lecanicillium saksenae</name>
    <dbReference type="NCBI Taxonomy" id="468837"/>
    <lineage>
        <taxon>Eukaryota</taxon>
        <taxon>Fungi</taxon>
        <taxon>Dikarya</taxon>
        <taxon>Ascomycota</taxon>
        <taxon>Pezizomycotina</taxon>
        <taxon>Sordariomycetes</taxon>
        <taxon>Hypocreomycetidae</taxon>
        <taxon>Hypocreales</taxon>
        <taxon>Cordycipitaceae</taxon>
        <taxon>Lecanicillium</taxon>
    </lineage>
</organism>
<accession>A0ACC1QNL8</accession>
<name>A0ACC1QNL8_9HYPO</name>
<dbReference type="Proteomes" id="UP001148737">
    <property type="component" value="Unassembled WGS sequence"/>
</dbReference>
<comment type="caution">
    <text evidence="1">The sequence shown here is derived from an EMBL/GenBank/DDBJ whole genome shotgun (WGS) entry which is preliminary data.</text>
</comment>
<protein>
    <submittedName>
        <fullName evidence="1">Uncharacterized protein</fullName>
    </submittedName>
</protein>